<dbReference type="GO" id="GO:0046983">
    <property type="term" value="F:protein dimerization activity"/>
    <property type="evidence" value="ECO:0007669"/>
    <property type="project" value="InterPro"/>
</dbReference>
<dbReference type="AlphaFoldDB" id="A0A2N5U004"/>
<dbReference type="InterPro" id="IPR008906">
    <property type="entry name" value="HATC_C_dom"/>
</dbReference>
<dbReference type="Proteomes" id="UP000235392">
    <property type="component" value="Unassembled WGS sequence"/>
</dbReference>
<dbReference type="EMBL" id="PGCI01000279">
    <property type="protein sequence ID" value="PLW31047.1"/>
    <property type="molecule type" value="Genomic_DNA"/>
</dbReference>
<evidence type="ECO:0000313" key="3">
    <source>
        <dbReference type="Proteomes" id="UP000235392"/>
    </source>
</evidence>
<protein>
    <recommendedName>
        <fullName evidence="1">HAT C-terminal dimerisation domain-containing protein</fullName>
    </recommendedName>
</protein>
<name>A0A2N5U004_9BASI</name>
<feature type="domain" description="HAT C-terminal dimerisation" evidence="1">
    <location>
        <begin position="49"/>
        <end position="112"/>
    </location>
</feature>
<dbReference type="SUPFAM" id="SSF53098">
    <property type="entry name" value="Ribonuclease H-like"/>
    <property type="match status" value="1"/>
</dbReference>
<dbReference type="Pfam" id="PF05699">
    <property type="entry name" value="Dimer_Tnp_hAT"/>
    <property type="match status" value="1"/>
</dbReference>
<accession>A0A2N5U004</accession>
<sequence>MYNQRGSKGCLTPISKSTGFNQALSINSPQQIYLGGKYKVPYTKSDISLDWWREHHKEFPILASMAQDYLACSATLATVERCLSAAADICGRDQGSLGVRTIERLVSSHQWLIQGFKPNGEFEVAQKFIHCKIKGMEESKPKKATTSGTGGEVFQINN</sequence>
<dbReference type="InterPro" id="IPR012337">
    <property type="entry name" value="RNaseH-like_sf"/>
</dbReference>
<comment type="caution">
    <text evidence="2">The sequence shown here is derived from an EMBL/GenBank/DDBJ whole genome shotgun (WGS) entry which is preliminary data.</text>
</comment>
<evidence type="ECO:0000313" key="2">
    <source>
        <dbReference type="EMBL" id="PLW31047.1"/>
    </source>
</evidence>
<reference evidence="2 3" key="1">
    <citation type="submission" date="2017-11" db="EMBL/GenBank/DDBJ databases">
        <title>De novo assembly and phasing of dikaryotic genomes from two isolates of Puccinia coronata f. sp. avenae, the causal agent of oat crown rust.</title>
        <authorList>
            <person name="Miller M.E."/>
            <person name="Zhang Y."/>
            <person name="Omidvar V."/>
            <person name="Sperschneider J."/>
            <person name="Schwessinger B."/>
            <person name="Raley C."/>
            <person name="Palmer J.M."/>
            <person name="Garnica D."/>
            <person name="Upadhyaya N."/>
            <person name="Rathjen J."/>
            <person name="Taylor J.M."/>
            <person name="Park R.F."/>
            <person name="Dodds P.N."/>
            <person name="Hirsch C.D."/>
            <person name="Kianian S.F."/>
            <person name="Figueroa M."/>
        </authorList>
    </citation>
    <scope>NUCLEOTIDE SEQUENCE [LARGE SCALE GENOMIC DNA]</scope>
    <source>
        <strain evidence="2">12SD80</strain>
    </source>
</reference>
<organism evidence="2 3">
    <name type="scientific">Puccinia coronata f. sp. avenae</name>
    <dbReference type="NCBI Taxonomy" id="200324"/>
    <lineage>
        <taxon>Eukaryota</taxon>
        <taxon>Fungi</taxon>
        <taxon>Dikarya</taxon>
        <taxon>Basidiomycota</taxon>
        <taxon>Pucciniomycotina</taxon>
        <taxon>Pucciniomycetes</taxon>
        <taxon>Pucciniales</taxon>
        <taxon>Pucciniaceae</taxon>
        <taxon>Puccinia</taxon>
    </lineage>
</organism>
<gene>
    <name evidence="2" type="ORF">PCASD_16062</name>
</gene>
<evidence type="ECO:0000259" key="1">
    <source>
        <dbReference type="Pfam" id="PF05699"/>
    </source>
</evidence>
<proteinExistence type="predicted"/>